<keyword evidence="8" id="KW-0479">Metal-binding</keyword>
<keyword evidence="9" id="KW-0378">Hydrolase</keyword>
<organism evidence="18 19">
    <name type="scientific">Hypsibius exemplaris</name>
    <name type="common">Freshwater tardigrade</name>
    <dbReference type="NCBI Taxonomy" id="2072580"/>
    <lineage>
        <taxon>Eukaryota</taxon>
        <taxon>Metazoa</taxon>
        <taxon>Ecdysozoa</taxon>
        <taxon>Tardigrada</taxon>
        <taxon>Eutardigrada</taxon>
        <taxon>Parachela</taxon>
        <taxon>Hypsibioidea</taxon>
        <taxon>Hypsibiidae</taxon>
        <taxon>Hypsibius</taxon>
    </lineage>
</organism>
<comment type="cofactor">
    <cofactor evidence="4">
        <name>Ni(2+)</name>
        <dbReference type="ChEBI" id="CHEBI:49786"/>
    </cofactor>
</comment>
<reference evidence="19" key="1">
    <citation type="submission" date="2017-01" db="EMBL/GenBank/DDBJ databases">
        <title>Comparative genomics of anhydrobiosis in the tardigrade Hypsibius dujardini.</title>
        <authorList>
            <person name="Yoshida Y."/>
            <person name="Koutsovoulos G."/>
            <person name="Laetsch D."/>
            <person name="Stevens L."/>
            <person name="Kumar S."/>
            <person name="Horikawa D."/>
            <person name="Ishino K."/>
            <person name="Komine S."/>
            <person name="Tomita M."/>
            <person name="Blaxter M."/>
            <person name="Arakawa K."/>
        </authorList>
    </citation>
    <scope>NUCLEOTIDE SEQUENCE [LARGE SCALE GENOMIC DNA]</scope>
    <source>
        <strain evidence="19">Z151</strain>
    </source>
</reference>
<feature type="domain" description="Damage-control phosphatase ARMT1-like metal-binding" evidence="17">
    <location>
        <begin position="28"/>
        <end position="473"/>
    </location>
</feature>
<evidence type="ECO:0000313" key="18">
    <source>
        <dbReference type="EMBL" id="OQV20720.1"/>
    </source>
</evidence>
<feature type="region of interest" description="Disordered" evidence="16">
    <location>
        <begin position="241"/>
        <end position="267"/>
    </location>
</feature>
<evidence type="ECO:0000256" key="10">
    <source>
        <dbReference type="ARBA" id="ARBA00023211"/>
    </source>
</evidence>
<evidence type="ECO:0000256" key="3">
    <source>
        <dbReference type="ARBA" id="ARBA00001936"/>
    </source>
</evidence>
<keyword evidence="7" id="KW-0533">Nickel</keyword>
<dbReference type="PANTHER" id="PTHR12260">
    <property type="entry name" value="DAMAGE-CONTROL PHOSPHATASE ARMT1"/>
    <property type="match status" value="1"/>
</dbReference>
<comment type="catalytic activity">
    <reaction evidence="1">
        <text>L-glutamyl-[protein] + S-adenosyl-L-methionine = [protein]-L-glutamate 5-O-methyl ester + S-adenosyl-L-homocysteine</text>
        <dbReference type="Rhea" id="RHEA:24452"/>
        <dbReference type="Rhea" id="RHEA-COMP:10208"/>
        <dbReference type="Rhea" id="RHEA-COMP:10311"/>
        <dbReference type="ChEBI" id="CHEBI:29973"/>
        <dbReference type="ChEBI" id="CHEBI:57856"/>
        <dbReference type="ChEBI" id="CHEBI:59789"/>
        <dbReference type="ChEBI" id="CHEBI:82795"/>
    </reaction>
</comment>
<gene>
    <name evidence="18" type="ORF">BV898_05302</name>
</gene>
<evidence type="ECO:0000313" key="19">
    <source>
        <dbReference type="Proteomes" id="UP000192578"/>
    </source>
</evidence>
<accession>A0A1W0WZT1</accession>
<dbReference type="OrthoDB" id="541375at2759"/>
<dbReference type="GO" id="GO:0005634">
    <property type="term" value="C:nucleus"/>
    <property type="evidence" value="ECO:0007669"/>
    <property type="project" value="TreeGrafter"/>
</dbReference>
<evidence type="ECO:0000256" key="6">
    <source>
        <dbReference type="ARBA" id="ARBA00017414"/>
    </source>
</evidence>
<dbReference type="GO" id="GO:0006974">
    <property type="term" value="P:DNA damage response"/>
    <property type="evidence" value="ECO:0007669"/>
    <property type="project" value="TreeGrafter"/>
</dbReference>
<evidence type="ECO:0000259" key="17">
    <source>
        <dbReference type="Pfam" id="PF01937"/>
    </source>
</evidence>
<comment type="catalytic activity">
    <reaction evidence="15">
        <text>beta-D-fructose 6-phosphate = dihydroxyacetone + D-glyceraldehyde 3-phosphate</text>
        <dbReference type="Rhea" id="RHEA:28002"/>
        <dbReference type="ChEBI" id="CHEBI:16016"/>
        <dbReference type="ChEBI" id="CHEBI:57634"/>
        <dbReference type="ChEBI" id="CHEBI:59776"/>
    </reaction>
</comment>
<evidence type="ECO:0000256" key="16">
    <source>
        <dbReference type="SAM" id="MobiDB-lite"/>
    </source>
</evidence>
<evidence type="ECO:0000256" key="12">
    <source>
        <dbReference type="ARBA" id="ARBA00030842"/>
    </source>
</evidence>
<dbReference type="EMBL" id="MTYJ01000028">
    <property type="protein sequence ID" value="OQV20720.1"/>
    <property type="molecule type" value="Genomic_DNA"/>
</dbReference>
<dbReference type="Gene3D" id="3.30.1330.30">
    <property type="match status" value="1"/>
</dbReference>
<dbReference type="InterPro" id="IPR029064">
    <property type="entry name" value="Ribosomal_eL30-like_sf"/>
</dbReference>
<evidence type="ECO:0000256" key="15">
    <source>
        <dbReference type="ARBA" id="ARBA00048809"/>
    </source>
</evidence>
<evidence type="ECO:0000256" key="5">
    <source>
        <dbReference type="ARBA" id="ARBA00009519"/>
    </source>
</evidence>
<dbReference type="InterPro" id="IPR036075">
    <property type="entry name" value="ARMT-1-like_metal-bd_sf"/>
</dbReference>
<comment type="caution">
    <text evidence="18">The sequence shown here is derived from an EMBL/GenBank/DDBJ whole genome shotgun (WGS) entry which is preliminary data.</text>
</comment>
<dbReference type="Gene3D" id="1.20.930.60">
    <property type="match status" value="1"/>
</dbReference>
<evidence type="ECO:0000256" key="11">
    <source>
        <dbReference type="ARBA" id="ARBA00030066"/>
    </source>
</evidence>
<dbReference type="InterPro" id="IPR039763">
    <property type="entry name" value="ARMT1"/>
</dbReference>
<keyword evidence="19" id="KW-1185">Reference proteome</keyword>
<evidence type="ECO:0000256" key="4">
    <source>
        <dbReference type="ARBA" id="ARBA00001967"/>
    </source>
</evidence>
<dbReference type="Pfam" id="PF01937">
    <property type="entry name" value="ARMT1-like_dom"/>
    <property type="match status" value="1"/>
</dbReference>
<evidence type="ECO:0000256" key="13">
    <source>
        <dbReference type="ARBA" id="ARBA00032801"/>
    </source>
</evidence>
<evidence type="ECO:0000256" key="8">
    <source>
        <dbReference type="ARBA" id="ARBA00022723"/>
    </source>
</evidence>
<dbReference type="GO" id="GO:0016791">
    <property type="term" value="F:phosphatase activity"/>
    <property type="evidence" value="ECO:0007669"/>
    <property type="project" value="TreeGrafter"/>
</dbReference>
<comment type="cofactor">
    <cofactor evidence="3">
        <name>Mn(2+)</name>
        <dbReference type="ChEBI" id="CHEBI:29035"/>
    </cofactor>
</comment>
<comment type="function">
    <text evidence="14">Metal-dependent phosphatase that shows phosphatase activity against several substrates, including fructose-1-phosphate and fructose-6-phosphate. Its preference for fructose-1-phosphate, a strong glycating agent that causes DNA damage rather than a canonical yeast metabolite, suggests a damage-control function in hexose phosphate metabolism. Has also been shown to have O-methyltransferase activity that methylates glutamate residues of target proteins to form gamma-glutamyl methyl ester residues. Possibly methylates PCNA, suggesting it is involved in the DNA damage response.</text>
</comment>
<evidence type="ECO:0000256" key="2">
    <source>
        <dbReference type="ARBA" id="ARBA00001326"/>
    </source>
</evidence>
<evidence type="ECO:0000256" key="1">
    <source>
        <dbReference type="ARBA" id="ARBA00000807"/>
    </source>
</evidence>
<evidence type="ECO:0000256" key="14">
    <source>
        <dbReference type="ARBA" id="ARBA00045980"/>
    </source>
</evidence>
<dbReference type="AlphaFoldDB" id="A0A1W0WZT1"/>
<proteinExistence type="inferred from homology"/>
<dbReference type="GO" id="GO:0046872">
    <property type="term" value="F:metal ion binding"/>
    <property type="evidence" value="ECO:0007669"/>
    <property type="project" value="UniProtKB-KW"/>
</dbReference>
<evidence type="ECO:0000256" key="7">
    <source>
        <dbReference type="ARBA" id="ARBA00022596"/>
    </source>
</evidence>
<protein>
    <recommendedName>
        <fullName evidence="6">Damage-control phosphatase ARMT1</fullName>
    </recommendedName>
    <alternativeName>
        <fullName evidence="13">Acidic residue methyltransferase 1</fullName>
    </alternativeName>
    <alternativeName>
        <fullName evidence="11">Protein-glutamate O-methyltransferase</fullName>
    </alternativeName>
    <alternativeName>
        <fullName evidence="12">Sugar phosphate phosphatase ARMT1</fullName>
    </alternativeName>
</protein>
<dbReference type="PANTHER" id="PTHR12260:SF6">
    <property type="entry name" value="DAMAGE-CONTROL PHOSPHATASE ARMT1"/>
    <property type="match status" value="1"/>
</dbReference>
<comment type="catalytic activity">
    <reaction evidence="2">
        <text>beta-D-fructose 1-phosphate + H2O = D-fructose + phosphate</text>
        <dbReference type="Rhea" id="RHEA:35603"/>
        <dbReference type="ChEBI" id="CHEBI:15377"/>
        <dbReference type="ChEBI" id="CHEBI:37721"/>
        <dbReference type="ChEBI" id="CHEBI:43474"/>
        <dbReference type="ChEBI" id="CHEBI:138881"/>
    </reaction>
</comment>
<evidence type="ECO:0000256" key="9">
    <source>
        <dbReference type="ARBA" id="ARBA00022801"/>
    </source>
</evidence>
<keyword evidence="10" id="KW-0464">Manganese</keyword>
<comment type="similarity">
    <text evidence="5">Belongs to the damage-control phosphatase family. Sugar phosphate phosphatase III subfamily.</text>
</comment>
<dbReference type="Proteomes" id="UP000192578">
    <property type="component" value="Unassembled WGS sequence"/>
</dbReference>
<name>A0A1W0WZT1_HYPEX</name>
<dbReference type="SUPFAM" id="SSF111321">
    <property type="entry name" value="AF1104-like"/>
    <property type="match status" value="1"/>
</dbReference>
<sequence length="631" mass="70683">MAGLISTVAKSLSQPLSAVDTSSYAYVTVQHRMPIILTQIVDHLSRHKSEVYDAKTDSALVTSPTRLHPAGGLQDAWNSNRHESEEELKGILGALAKLRNELQTNKPLTRFDVGLAEKDDAYMGDFAEWNAALDSVVARNLISLSEPPKWFECSWLFVETYMYRRIMAAIHETTHLKLLDPFKWQKAESLKDSTKNVHNMLDYLKNTLEVIVQAEDKTPEELKRHFGQLLRLSLWGNKGDLSHSAGKGKPEPPSACHPTPETSNPHDDQHAMREVLLVDDSEAIWQHLRKASSTKCSLTESSGYTRVDIICDNYGLELITDLILGEFLIVSRLASQVCYHVKAMPWFVSDTTVPDLLHILDVINDHGGKFGDKWRDYLMSGKFIATTDAFWTLPYDFDWMKKKAPALYDYFKGSALIIFKGDLNYRKLTGDLKWPHTTPFKTALRSFHPAPLCTLRGLKAEVVVGLREGQAEDLTQQDKDWLTCGEFAENNFINNKLPSSEPSSIVVCILPHVKELNDPLKHLHHLLMEAFCKEHSIRLLKVASCEGFCALLKLLQQIDPANPYAAASHGIASIDASDLLIIKAAEPRSAGADEDLMSQYDVIMVRRRDAEGGSAATPVLPAVFPTYFDAT</sequence>
<dbReference type="InterPro" id="IPR002791">
    <property type="entry name" value="ARMT1-like_metal-bd"/>
</dbReference>
<dbReference type="Gene3D" id="3.40.50.10880">
    <property type="entry name" value="Uncharacterised protein PF01937, DUF89, domain 3"/>
    <property type="match status" value="1"/>
</dbReference>